<comment type="similarity">
    <text evidence="2">Belongs to the autoinducer-2 exporter (AI-2E) (TC 2.A.86) family.</text>
</comment>
<dbReference type="GO" id="GO:0005886">
    <property type="term" value="C:plasma membrane"/>
    <property type="evidence" value="ECO:0007669"/>
    <property type="project" value="UniProtKB-SubCell"/>
</dbReference>
<keyword evidence="5 8" id="KW-0812">Transmembrane</keyword>
<sequence length="384" mass="43253">MYKLFQNWYRRHFSEPGTVEFGLVLFVVFIMVYYFMWLVGPIVIALCIAYCLDGAVEKIQHKMHMGRTLATSLVMTAFISVCVLFALLVVPLIIDQGVQFYTTIVAMSQDAVSTMHQMDDVETITVNDIDMLIVANLYDIFDKMPDSVTAMLNEQTLLNTVKKIRVQLLEIWAGIMRTQLVPSVVNAFTWIVYLIIVPIFSFLMLLNKKDLQTRMATYVLPNNQVLMKRLWPSINEQISGYIRGKVLHIVVISIVNTIALMCFNLNYAIFLGIGVGLSVVIPYVGAVLIAVPVLFVAIFQFGFSSTLLYLLLVYTIIQLLDSNVLTPMLFSKALNLDAFSILAAILIFGQLWGFWGVFLAIPLATLVKTLIVNWPSLDKSSQSS</sequence>
<dbReference type="Proteomes" id="UP000250086">
    <property type="component" value="Unassembled WGS sequence"/>
</dbReference>
<evidence type="ECO:0000256" key="1">
    <source>
        <dbReference type="ARBA" id="ARBA00004651"/>
    </source>
</evidence>
<feature type="transmembrane region" description="Helical" evidence="8">
    <location>
        <begin position="246"/>
        <end position="269"/>
    </location>
</feature>
<evidence type="ECO:0000256" key="4">
    <source>
        <dbReference type="ARBA" id="ARBA00022475"/>
    </source>
</evidence>
<dbReference type="AlphaFoldDB" id="A0A2X0V6I6"/>
<dbReference type="PANTHER" id="PTHR21716:SF53">
    <property type="entry name" value="PERMEASE PERM-RELATED"/>
    <property type="match status" value="1"/>
</dbReference>
<accession>A0A2X0V6I6</accession>
<keyword evidence="4" id="KW-1003">Cell membrane</keyword>
<dbReference type="GO" id="GO:0055085">
    <property type="term" value="P:transmembrane transport"/>
    <property type="evidence" value="ECO:0007669"/>
    <property type="project" value="TreeGrafter"/>
</dbReference>
<evidence type="ECO:0000256" key="8">
    <source>
        <dbReference type="SAM" id="Phobius"/>
    </source>
</evidence>
<evidence type="ECO:0000256" key="3">
    <source>
        <dbReference type="ARBA" id="ARBA00022448"/>
    </source>
</evidence>
<dbReference type="RefSeq" id="WP_113743639.1">
    <property type="nucleotide sequence ID" value="NZ_UAPU01000007.1"/>
</dbReference>
<keyword evidence="10" id="KW-1185">Reference proteome</keyword>
<dbReference type="InterPro" id="IPR002549">
    <property type="entry name" value="AI-2E-like"/>
</dbReference>
<evidence type="ECO:0000313" key="9">
    <source>
        <dbReference type="EMBL" id="SPT69473.1"/>
    </source>
</evidence>
<feature type="transmembrane region" description="Helical" evidence="8">
    <location>
        <begin position="338"/>
        <end position="361"/>
    </location>
</feature>
<evidence type="ECO:0000256" key="6">
    <source>
        <dbReference type="ARBA" id="ARBA00022989"/>
    </source>
</evidence>
<dbReference type="PANTHER" id="PTHR21716">
    <property type="entry name" value="TRANSMEMBRANE PROTEIN"/>
    <property type="match status" value="1"/>
</dbReference>
<feature type="transmembrane region" description="Helical" evidence="8">
    <location>
        <begin position="306"/>
        <end position="326"/>
    </location>
</feature>
<gene>
    <name evidence="9" type="ORF">NCTC13093_00850</name>
</gene>
<dbReference type="EMBL" id="UAPV01000001">
    <property type="protein sequence ID" value="SPT69473.1"/>
    <property type="molecule type" value="Genomic_DNA"/>
</dbReference>
<evidence type="ECO:0000256" key="5">
    <source>
        <dbReference type="ARBA" id="ARBA00022692"/>
    </source>
</evidence>
<comment type="subcellular location">
    <subcellularLocation>
        <location evidence="1">Cell membrane</location>
        <topology evidence="1">Multi-pass membrane protein</topology>
    </subcellularLocation>
</comment>
<organism evidence="9 10">
    <name type="scientific">Anaerobiospirillum thomasii</name>
    <dbReference type="NCBI Taxonomy" id="179995"/>
    <lineage>
        <taxon>Bacteria</taxon>
        <taxon>Pseudomonadati</taxon>
        <taxon>Pseudomonadota</taxon>
        <taxon>Gammaproteobacteria</taxon>
        <taxon>Aeromonadales</taxon>
        <taxon>Succinivibrionaceae</taxon>
        <taxon>Anaerobiospirillum</taxon>
    </lineage>
</organism>
<proteinExistence type="inferred from homology"/>
<protein>
    <submittedName>
        <fullName evidence="9">Pheromone autoinducer 2 transporter</fullName>
    </submittedName>
</protein>
<keyword evidence="7 8" id="KW-0472">Membrane</keyword>
<feature type="transmembrane region" description="Helical" evidence="8">
    <location>
        <begin position="73"/>
        <end position="94"/>
    </location>
</feature>
<dbReference type="Pfam" id="PF01594">
    <property type="entry name" value="AI-2E_transport"/>
    <property type="match status" value="1"/>
</dbReference>
<evidence type="ECO:0000256" key="2">
    <source>
        <dbReference type="ARBA" id="ARBA00009773"/>
    </source>
</evidence>
<dbReference type="OrthoDB" id="5562213at2"/>
<evidence type="ECO:0000313" key="10">
    <source>
        <dbReference type="Proteomes" id="UP000250086"/>
    </source>
</evidence>
<keyword evidence="6 8" id="KW-1133">Transmembrane helix</keyword>
<name>A0A2X0V6I6_9GAMM</name>
<feature type="transmembrane region" description="Helical" evidence="8">
    <location>
        <begin position="23"/>
        <end position="52"/>
    </location>
</feature>
<feature type="transmembrane region" description="Helical" evidence="8">
    <location>
        <begin position="187"/>
        <end position="206"/>
    </location>
</feature>
<reference evidence="9 10" key="1">
    <citation type="submission" date="2018-06" db="EMBL/GenBank/DDBJ databases">
        <authorList>
            <consortium name="Pathogen Informatics"/>
            <person name="Doyle S."/>
        </authorList>
    </citation>
    <scope>NUCLEOTIDE SEQUENCE [LARGE SCALE GENOMIC DNA]</scope>
    <source>
        <strain evidence="9 10">NCTC13093</strain>
    </source>
</reference>
<keyword evidence="3" id="KW-0813">Transport</keyword>
<feature type="transmembrane region" description="Helical" evidence="8">
    <location>
        <begin position="275"/>
        <end position="299"/>
    </location>
</feature>
<evidence type="ECO:0000256" key="7">
    <source>
        <dbReference type="ARBA" id="ARBA00023136"/>
    </source>
</evidence>